<sequence>MTSLHPALRAVIAVVAAPLSLYCVFIGLGMTPFFQRHFLYAHKINTLLWSNVNQPERWGFARNQVTPFSLKTPDGETIYAWHILPLPLYLKNEALIESQEPGFSADFTKTESFRLLKEDPESRLVLYCESQLDIFSLGHRSHLFQFMNAGHVAQAIRPLSYHSLTDTSSYHVVAIDYRGFGHSTGSPTETGVIQDAATLVEWATKVAGVPASRIVLLGQSLGTAVVSAVAEKYALQGVEFAGITIVAGFSDLANLLLGYRIGGVVPVLAPFRVWPTLIRFIHRFVVDKWHSDHRLANVVRHTKTRLRLNLVHAKNDKDIPWTEDNKLFRAAVQEMIGVMDDKEFAAWKEERTVHKGKDAFVATWTAQPDMIIRQELFPYGGHNDIMGHSPVALAIMRAFDLHGTTYNNDDDTDSK</sequence>
<evidence type="ECO:0000313" key="3">
    <source>
        <dbReference type="EMBL" id="CEI40921.1"/>
    </source>
</evidence>
<dbReference type="AlphaFoldDB" id="A0A2L2TJV7"/>
<organism evidence="3 4">
    <name type="scientific">Fusarium venenatum</name>
    <dbReference type="NCBI Taxonomy" id="56646"/>
    <lineage>
        <taxon>Eukaryota</taxon>
        <taxon>Fungi</taxon>
        <taxon>Dikarya</taxon>
        <taxon>Ascomycota</taxon>
        <taxon>Pezizomycotina</taxon>
        <taxon>Sordariomycetes</taxon>
        <taxon>Hypocreomycetidae</taxon>
        <taxon>Hypocreales</taxon>
        <taxon>Nectriaceae</taxon>
        <taxon>Fusarium</taxon>
    </lineage>
</organism>
<dbReference type="SUPFAM" id="SSF53474">
    <property type="entry name" value="alpha/beta-Hydrolases"/>
    <property type="match status" value="1"/>
</dbReference>
<dbReference type="EMBL" id="LN649232">
    <property type="protein sequence ID" value="CEI40921.1"/>
    <property type="molecule type" value="Genomic_DNA"/>
</dbReference>
<feature type="transmembrane region" description="Helical" evidence="1">
    <location>
        <begin position="12"/>
        <end position="34"/>
    </location>
</feature>
<feature type="domain" description="AB hydrolase-1" evidence="2">
    <location>
        <begin position="166"/>
        <end position="248"/>
    </location>
</feature>
<dbReference type="InterPro" id="IPR029058">
    <property type="entry name" value="AB_hydrolase_fold"/>
</dbReference>
<proteinExistence type="predicted"/>
<evidence type="ECO:0000313" key="4">
    <source>
        <dbReference type="Proteomes" id="UP000245910"/>
    </source>
</evidence>
<keyword evidence="1" id="KW-0472">Membrane</keyword>
<keyword evidence="4" id="KW-1185">Reference proteome</keyword>
<evidence type="ECO:0000256" key="1">
    <source>
        <dbReference type="SAM" id="Phobius"/>
    </source>
</evidence>
<dbReference type="Proteomes" id="UP000245910">
    <property type="component" value="Chromosome IIII"/>
</dbReference>
<dbReference type="Pfam" id="PF00561">
    <property type="entry name" value="Abhydrolase_1"/>
    <property type="match status" value="1"/>
</dbReference>
<dbReference type="PANTHER" id="PTHR12277">
    <property type="entry name" value="ALPHA/BETA HYDROLASE DOMAIN-CONTAINING PROTEIN"/>
    <property type="match status" value="1"/>
</dbReference>
<dbReference type="PANTHER" id="PTHR12277:SF81">
    <property type="entry name" value="PROTEIN ABHD13"/>
    <property type="match status" value="1"/>
</dbReference>
<keyword evidence="1" id="KW-1133">Transmembrane helix</keyword>
<dbReference type="Gene3D" id="3.40.50.1820">
    <property type="entry name" value="alpha/beta hydrolase"/>
    <property type="match status" value="1"/>
</dbReference>
<keyword evidence="1" id="KW-0812">Transmembrane</keyword>
<name>A0A2L2TJV7_9HYPO</name>
<reference evidence="4" key="1">
    <citation type="submission" date="2014-10" db="EMBL/GenBank/DDBJ databases">
        <authorList>
            <person name="King R."/>
        </authorList>
    </citation>
    <scope>NUCLEOTIDE SEQUENCE [LARGE SCALE GENOMIC DNA]</scope>
    <source>
        <strain evidence="4">A3/5</strain>
    </source>
</reference>
<dbReference type="InterPro" id="IPR000073">
    <property type="entry name" value="AB_hydrolase_1"/>
</dbReference>
<protein>
    <recommendedName>
        <fullName evidence="2">AB hydrolase-1 domain-containing protein</fullName>
    </recommendedName>
</protein>
<accession>A0A2L2TJV7</accession>
<dbReference type="STRING" id="56646.A0A2L2TJV7"/>
<evidence type="ECO:0000259" key="2">
    <source>
        <dbReference type="Pfam" id="PF00561"/>
    </source>
</evidence>